<dbReference type="PANTHER" id="PTHR13812:SF19">
    <property type="entry name" value="KETIMINE REDUCTASE MU-CRYSTALLIN"/>
    <property type="match status" value="1"/>
</dbReference>
<dbReference type="PIRSF" id="PIRSF001439">
    <property type="entry name" value="CryM"/>
    <property type="match status" value="1"/>
</dbReference>
<accession>A0A7H0LLN0</accession>
<dbReference type="AlphaFoldDB" id="A0A7H0LLN0"/>
<reference evidence="2 3" key="1">
    <citation type="submission" date="2020-09" db="EMBL/GenBank/DDBJ databases">
        <title>Sphingomonas sp., a new species isolated from pork steak.</title>
        <authorList>
            <person name="Heidler von Heilborn D."/>
        </authorList>
    </citation>
    <scope>NUCLEOTIDE SEQUENCE [LARGE SCALE GENOMIC DNA]</scope>
    <source>
        <strain evidence="3">S8-3T</strain>
    </source>
</reference>
<evidence type="ECO:0000313" key="3">
    <source>
        <dbReference type="Proteomes" id="UP000516148"/>
    </source>
</evidence>
<evidence type="ECO:0000256" key="1">
    <source>
        <dbReference type="ARBA" id="ARBA00008903"/>
    </source>
</evidence>
<proteinExistence type="inferred from homology"/>
<dbReference type="Proteomes" id="UP000516148">
    <property type="component" value="Chromosome"/>
</dbReference>
<dbReference type="GO" id="GO:0019752">
    <property type="term" value="P:carboxylic acid metabolic process"/>
    <property type="evidence" value="ECO:0007669"/>
    <property type="project" value="UniProtKB-ARBA"/>
</dbReference>
<dbReference type="GO" id="GO:0042562">
    <property type="term" value="F:hormone binding"/>
    <property type="evidence" value="ECO:0007669"/>
    <property type="project" value="TreeGrafter"/>
</dbReference>
<dbReference type="InterPro" id="IPR036291">
    <property type="entry name" value="NAD(P)-bd_dom_sf"/>
</dbReference>
<dbReference type="GO" id="GO:0016491">
    <property type="term" value="F:oxidoreductase activity"/>
    <property type="evidence" value="ECO:0007669"/>
    <property type="project" value="UniProtKB-ARBA"/>
</dbReference>
<dbReference type="SUPFAM" id="SSF51735">
    <property type="entry name" value="NAD(P)-binding Rossmann-fold domains"/>
    <property type="match status" value="1"/>
</dbReference>
<dbReference type="Pfam" id="PF02423">
    <property type="entry name" value="OCD_Mu_crystall"/>
    <property type="match status" value="1"/>
</dbReference>
<dbReference type="Gene3D" id="3.30.1780.10">
    <property type="entry name" value="ornithine cyclodeaminase, domain 1"/>
    <property type="match status" value="1"/>
</dbReference>
<dbReference type="Gene3D" id="3.40.50.720">
    <property type="entry name" value="NAD(P)-binding Rossmann-like Domain"/>
    <property type="match status" value="1"/>
</dbReference>
<dbReference type="FunFam" id="3.40.50.720:FF:000311">
    <property type="entry name" value="Ornithine cyclodeaminase"/>
    <property type="match status" value="1"/>
</dbReference>
<sequence length="322" mass="33513">MTIAFYDAAQVEHLLDYPGCIAAMRRAMQALSESGKAQPLRQIVKIADNALFGVMPGDLAAIDSFGAKLVSVAEDPVRPGRSRHRGVVVAFAAGTGEIACIADAEAVTSIRTACATAAATDALARPEARTLAIFGAGTQAETHIRALRHVRAFDRILLWSRSIGTSTALAARLSAELGLTIEAMTDGERAAAEADVICTVSGSAEPILFRSWVGDGTHVNLVGSSFLGPVEVDSALVAAGRYIADYRPGVLAQAAELAVARDAGLVGDDHVVGEIGEVHAGTLVGRERPEQITIYKSLGHVVQDLAAVAYLHARAASKGIIA</sequence>
<dbReference type="InterPro" id="IPR023401">
    <property type="entry name" value="ODC_N"/>
</dbReference>
<protein>
    <submittedName>
        <fullName evidence="2">Ornithine cyclodeaminase family protein</fullName>
    </submittedName>
</protein>
<dbReference type="PANTHER" id="PTHR13812">
    <property type="entry name" value="KETIMINE REDUCTASE MU-CRYSTALLIN"/>
    <property type="match status" value="1"/>
</dbReference>
<dbReference type="RefSeq" id="WP_187762874.1">
    <property type="nucleotide sequence ID" value="NZ_CP061038.1"/>
</dbReference>
<dbReference type="KEGG" id="spap:H3Z74_05090"/>
<organism evidence="2 3">
    <name type="scientific">Sphingomonas alpina</name>
    <dbReference type="NCBI Taxonomy" id="653931"/>
    <lineage>
        <taxon>Bacteria</taxon>
        <taxon>Pseudomonadati</taxon>
        <taxon>Pseudomonadota</taxon>
        <taxon>Alphaproteobacteria</taxon>
        <taxon>Sphingomonadales</taxon>
        <taxon>Sphingomonadaceae</taxon>
        <taxon>Sphingomonas</taxon>
    </lineage>
</organism>
<comment type="similarity">
    <text evidence="1">Belongs to the ornithine cyclodeaminase/mu-crystallin family.</text>
</comment>
<evidence type="ECO:0000313" key="2">
    <source>
        <dbReference type="EMBL" id="QNQ10583.1"/>
    </source>
</evidence>
<dbReference type="EMBL" id="CP061038">
    <property type="protein sequence ID" value="QNQ10583.1"/>
    <property type="molecule type" value="Genomic_DNA"/>
</dbReference>
<gene>
    <name evidence="2" type="ORF">H3Z74_05090</name>
</gene>
<dbReference type="InterPro" id="IPR003462">
    <property type="entry name" value="ODC_Mu_crystall"/>
</dbReference>
<dbReference type="GO" id="GO:0005737">
    <property type="term" value="C:cytoplasm"/>
    <property type="evidence" value="ECO:0007669"/>
    <property type="project" value="TreeGrafter"/>
</dbReference>
<keyword evidence="3" id="KW-1185">Reference proteome</keyword>
<name>A0A7H0LLN0_9SPHN</name>